<evidence type="ECO:0000256" key="2">
    <source>
        <dbReference type="ARBA" id="ARBA00022692"/>
    </source>
</evidence>
<evidence type="ECO:0000313" key="10">
    <source>
        <dbReference type="Proteomes" id="UP001549921"/>
    </source>
</evidence>
<accession>A0ABD0TJG0</accession>
<evidence type="ECO:0000256" key="5">
    <source>
        <dbReference type="ARBA" id="ARBA00023136"/>
    </source>
</evidence>
<keyword evidence="2 7" id="KW-0812">Transmembrane</keyword>
<dbReference type="PANTHER" id="PTHR21377:SF1">
    <property type="entry name" value="PROTEIN FAM210A"/>
    <property type="match status" value="1"/>
</dbReference>
<evidence type="ECO:0000313" key="9">
    <source>
        <dbReference type="EMBL" id="KAL0849425.1"/>
    </source>
</evidence>
<keyword evidence="3 7" id="KW-1133">Transmembrane helix</keyword>
<protein>
    <recommendedName>
        <fullName evidence="8">DUF1279 domain-containing protein</fullName>
    </recommendedName>
</protein>
<dbReference type="InterPro" id="IPR045866">
    <property type="entry name" value="FAM210A/B-like"/>
</dbReference>
<dbReference type="InterPro" id="IPR009688">
    <property type="entry name" value="FAM210A/B-like_dom"/>
</dbReference>
<feature type="coiled-coil region" evidence="6">
    <location>
        <begin position="198"/>
        <end position="247"/>
    </location>
</feature>
<organism evidence="9 10">
    <name type="scientific">Loxostege sticticalis</name>
    <name type="common">Beet webworm moth</name>
    <dbReference type="NCBI Taxonomy" id="481309"/>
    <lineage>
        <taxon>Eukaryota</taxon>
        <taxon>Metazoa</taxon>
        <taxon>Ecdysozoa</taxon>
        <taxon>Arthropoda</taxon>
        <taxon>Hexapoda</taxon>
        <taxon>Insecta</taxon>
        <taxon>Pterygota</taxon>
        <taxon>Neoptera</taxon>
        <taxon>Endopterygota</taxon>
        <taxon>Lepidoptera</taxon>
        <taxon>Glossata</taxon>
        <taxon>Ditrysia</taxon>
        <taxon>Pyraloidea</taxon>
        <taxon>Crambidae</taxon>
        <taxon>Pyraustinae</taxon>
        <taxon>Loxostege</taxon>
    </lineage>
</organism>
<evidence type="ECO:0000256" key="6">
    <source>
        <dbReference type="SAM" id="Coils"/>
    </source>
</evidence>
<dbReference type="AlphaFoldDB" id="A0ABD0TJG0"/>
<evidence type="ECO:0000256" key="3">
    <source>
        <dbReference type="ARBA" id="ARBA00022989"/>
    </source>
</evidence>
<dbReference type="Pfam" id="PF06916">
    <property type="entry name" value="FAM210A-B_dom"/>
    <property type="match status" value="1"/>
</dbReference>
<evidence type="ECO:0000256" key="1">
    <source>
        <dbReference type="ARBA" id="ARBA00004167"/>
    </source>
</evidence>
<dbReference type="GO" id="GO:0016020">
    <property type="term" value="C:membrane"/>
    <property type="evidence" value="ECO:0007669"/>
    <property type="project" value="UniProtKB-SubCell"/>
</dbReference>
<feature type="domain" description="DUF1279" evidence="8">
    <location>
        <begin position="90"/>
        <end position="176"/>
    </location>
</feature>
<feature type="transmembrane region" description="Helical" evidence="7">
    <location>
        <begin position="141"/>
        <end position="160"/>
    </location>
</feature>
<reference evidence="9 10" key="1">
    <citation type="submission" date="2024-06" db="EMBL/GenBank/DDBJ databases">
        <title>A chromosome-level genome assembly of beet webworm, Loxostege sticticalis.</title>
        <authorList>
            <person name="Zhang Y."/>
        </authorList>
    </citation>
    <scope>NUCLEOTIDE SEQUENCE [LARGE SCALE GENOMIC DNA]</scope>
    <source>
        <strain evidence="9">AQ028</strain>
        <tissue evidence="9">Male pupae</tissue>
    </source>
</reference>
<evidence type="ECO:0000256" key="7">
    <source>
        <dbReference type="SAM" id="Phobius"/>
    </source>
</evidence>
<comment type="caution">
    <text evidence="9">The sequence shown here is derived from an EMBL/GenBank/DDBJ whole genome shotgun (WGS) entry which is preliminary data.</text>
</comment>
<name>A0ABD0TJG0_LOXSC</name>
<gene>
    <name evidence="9" type="ORF">ABMA28_013717</name>
</gene>
<keyword evidence="5 7" id="KW-0472">Membrane</keyword>
<proteinExistence type="predicted"/>
<feature type="transmembrane region" description="Helical" evidence="7">
    <location>
        <begin position="99"/>
        <end position="121"/>
    </location>
</feature>
<dbReference type="Proteomes" id="UP001549921">
    <property type="component" value="Unassembled WGS sequence"/>
</dbReference>
<evidence type="ECO:0000256" key="4">
    <source>
        <dbReference type="ARBA" id="ARBA00023054"/>
    </source>
</evidence>
<sequence>MALTCRTFFRNCQYLNNITKPVKSGVVSVRNQPLRFLTNNSSCHFNILCRPLIDIKHVSCISITNRTYGVQNEPNKDPQGPEEKKTGLIQRFKEMYRDYWYVLVPVHMATSAMWFGGFYYAVRSGVDVLGLLDSLGVSETLMAPLRDSSAGYFALAFALYKLATPLRYAVTVGGTTFAIKKLTVIGWIKPVPSRERIKEMFQERKDNLQDRFNESKQHYQTQMKEKRNHVMEEMRRYKTEIRNMKNKWRRC</sequence>
<evidence type="ECO:0000259" key="8">
    <source>
        <dbReference type="Pfam" id="PF06916"/>
    </source>
</evidence>
<comment type="subcellular location">
    <subcellularLocation>
        <location evidence="1">Membrane</location>
        <topology evidence="1">Single-pass membrane protein</topology>
    </subcellularLocation>
</comment>
<dbReference type="PANTHER" id="PTHR21377">
    <property type="entry name" value="PROTEIN FAM210B, MITOCHONDRIAL"/>
    <property type="match status" value="1"/>
</dbReference>
<dbReference type="EMBL" id="JBEDNZ010000004">
    <property type="protein sequence ID" value="KAL0849425.1"/>
    <property type="molecule type" value="Genomic_DNA"/>
</dbReference>
<keyword evidence="4 6" id="KW-0175">Coiled coil</keyword>